<keyword evidence="2" id="KW-0067">ATP-binding</keyword>
<feature type="domain" description="Sigma-54 factor interaction" evidence="6">
    <location>
        <begin position="137"/>
        <end position="366"/>
    </location>
</feature>
<dbReference type="Gene3D" id="3.40.50.2300">
    <property type="match status" value="1"/>
</dbReference>
<dbReference type="OrthoDB" id="9761705at2"/>
<keyword evidence="4" id="KW-0804">Transcription</keyword>
<dbReference type="InterPro" id="IPR027417">
    <property type="entry name" value="P-loop_NTPase"/>
</dbReference>
<keyword evidence="3" id="KW-0805">Transcription regulation</keyword>
<proteinExistence type="predicted"/>
<dbReference type="AlphaFoldDB" id="A0A4R3UZ64"/>
<feature type="modified residue" description="4-aspartylphosphate" evidence="5">
    <location>
        <position position="56"/>
    </location>
</feature>
<comment type="caution">
    <text evidence="8">The sequence shown here is derived from an EMBL/GenBank/DDBJ whole genome shotgun (WGS) entry which is preliminary data.</text>
</comment>
<dbReference type="Gene3D" id="1.10.8.60">
    <property type="match status" value="1"/>
</dbReference>
<dbReference type="InterPro" id="IPR025944">
    <property type="entry name" value="Sigma_54_int_dom_CS"/>
</dbReference>
<sequence length="443" mass="48616">MKRENIDVLLVEDDGVLGGAVAQRLRLEGLSVHWAQSVSDALESLERCQPALMLCDIRLPDGTGTDVYKRAGKLIWETDVIFATAYAEIQQAIDLVKAGATDYLVKPYDINDLVRRIKAGLARALLPRGARTPLRGFHYETPEMSRIVSHLKRLAKENFSILLVGESGTGKELAARLIHEASGRAPAPFVPVCCADITEATLENKYFGSEAGFPPDARTPSIGLLEQVGTGTLFLDEICEMHPKLQILLARALQDGGFHRVGGSSLIPLKGRIVAATNADINDALESGRLRRDLYYRLQNAQVTIPPLRNRIADIIPLAERLLESYGANKPLAPFSISERGKRALLEHQWPGNVRELANRIVQACTLADSSVLDVKDVFPEVAQEPDARPSLSRARANAEKEEIERVIAECGGRIGEAAKRLGVSRTTLWKRRRGRDSSPDAS</sequence>
<dbReference type="SMART" id="SM00448">
    <property type="entry name" value="REC"/>
    <property type="match status" value="1"/>
</dbReference>
<dbReference type="SUPFAM" id="SSF46689">
    <property type="entry name" value="Homeodomain-like"/>
    <property type="match status" value="1"/>
</dbReference>
<dbReference type="InterPro" id="IPR003593">
    <property type="entry name" value="AAA+_ATPase"/>
</dbReference>
<dbReference type="SUPFAM" id="SSF52172">
    <property type="entry name" value="CheY-like"/>
    <property type="match status" value="1"/>
</dbReference>
<dbReference type="CDD" id="cd00009">
    <property type="entry name" value="AAA"/>
    <property type="match status" value="1"/>
</dbReference>
<keyword evidence="9" id="KW-1185">Reference proteome</keyword>
<organism evidence="8 9">
    <name type="scientific">Paracandidimonas soli</name>
    <dbReference type="NCBI Taxonomy" id="1917182"/>
    <lineage>
        <taxon>Bacteria</taxon>
        <taxon>Pseudomonadati</taxon>
        <taxon>Pseudomonadota</taxon>
        <taxon>Betaproteobacteria</taxon>
        <taxon>Burkholderiales</taxon>
        <taxon>Alcaligenaceae</taxon>
        <taxon>Paracandidimonas</taxon>
    </lineage>
</organism>
<dbReference type="Pfam" id="PF02954">
    <property type="entry name" value="HTH_8"/>
    <property type="match status" value="1"/>
</dbReference>
<dbReference type="SMART" id="SM00382">
    <property type="entry name" value="AAA"/>
    <property type="match status" value="1"/>
</dbReference>
<accession>A0A4R3UZ64</accession>
<dbReference type="PROSITE" id="PS00688">
    <property type="entry name" value="SIGMA54_INTERACT_3"/>
    <property type="match status" value="1"/>
</dbReference>
<dbReference type="GO" id="GO:0005524">
    <property type="term" value="F:ATP binding"/>
    <property type="evidence" value="ECO:0007669"/>
    <property type="project" value="UniProtKB-KW"/>
</dbReference>
<dbReference type="Gene3D" id="1.10.10.60">
    <property type="entry name" value="Homeodomain-like"/>
    <property type="match status" value="1"/>
</dbReference>
<dbReference type="PANTHER" id="PTHR32071:SF81">
    <property type="entry name" value="PROPIONATE CATABOLISM OPERON REGULATORY PROTEIN"/>
    <property type="match status" value="1"/>
</dbReference>
<dbReference type="InterPro" id="IPR001789">
    <property type="entry name" value="Sig_transdc_resp-reg_receiver"/>
</dbReference>
<evidence type="ECO:0000256" key="4">
    <source>
        <dbReference type="ARBA" id="ARBA00023163"/>
    </source>
</evidence>
<feature type="domain" description="Response regulatory" evidence="7">
    <location>
        <begin position="7"/>
        <end position="121"/>
    </location>
</feature>
<dbReference type="Pfam" id="PF25601">
    <property type="entry name" value="AAA_lid_14"/>
    <property type="match status" value="1"/>
</dbReference>
<dbReference type="InterPro" id="IPR058031">
    <property type="entry name" value="AAA_lid_NorR"/>
</dbReference>
<dbReference type="Gene3D" id="3.40.50.300">
    <property type="entry name" value="P-loop containing nucleotide triphosphate hydrolases"/>
    <property type="match status" value="1"/>
</dbReference>
<dbReference type="Pfam" id="PF00072">
    <property type="entry name" value="Response_reg"/>
    <property type="match status" value="1"/>
</dbReference>
<dbReference type="InterPro" id="IPR002078">
    <property type="entry name" value="Sigma_54_int"/>
</dbReference>
<dbReference type="PROSITE" id="PS50045">
    <property type="entry name" value="SIGMA54_INTERACT_4"/>
    <property type="match status" value="1"/>
</dbReference>
<keyword evidence="1" id="KW-0547">Nucleotide-binding</keyword>
<evidence type="ECO:0000256" key="3">
    <source>
        <dbReference type="ARBA" id="ARBA00023015"/>
    </source>
</evidence>
<evidence type="ECO:0000313" key="8">
    <source>
        <dbReference type="EMBL" id="TCU96107.1"/>
    </source>
</evidence>
<dbReference type="InterPro" id="IPR009057">
    <property type="entry name" value="Homeodomain-like_sf"/>
</dbReference>
<dbReference type="PROSITE" id="PS50110">
    <property type="entry name" value="RESPONSE_REGULATORY"/>
    <property type="match status" value="1"/>
</dbReference>
<gene>
    <name evidence="8" type="ORF">EV686_107165</name>
</gene>
<dbReference type="InterPro" id="IPR011006">
    <property type="entry name" value="CheY-like_superfamily"/>
</dbReference>
<evidence type="ECO:0000313" key="9">
    <source>
        <dbReference type="Proteomes" id="UP000294692"/>
    </source>
</evidence>
<dbReference type="RefSeq" id="WP_132477583.1">
    <property type="nucleotide sequence ID" value="NZ_JBHRVM010000001.1"/>
</dbReference>
<dbReference type="PANTHER" id="PTHR32071">
    <property type="entry name" value="TRANSCRIPTIONAL REGULATORY PROTEIN"/>
    <property type="match status" value="1"/>
</dbReference>
<keyword evidence="8" id="KW-0238">DNA-binding</keyword>
<dbReference type="GO" id="GO:0000160">
    <property type="term" value="P:phosphorelay signal transduction system"/>
    <property type="evidence" value="ECO:0007669"/>
    <property type="project" value="InterPro"/>
</dbReference>
<keyword evidence="5" id="KW-0597">Phosphoprotein</keyword>
<evidence type="ECO:0000256" key="5">
    <source>
        <dbReference type="PROSITE-ProRule" id="PRU00169"/>
    </source>
</evidence>
<dbReference type="InterPro" id="IPR002197">
    <property type="entry name" value="HTH_Fis"/>
</dbReference>
<evidence type="ECO:0000259" key="7">
    <source>
        <dbReference type="PROSITE" id="PS50110"/>
    </source>
</evidence>
<name>A0A4R3UZ64_9BURK</name>
<evidence type="ECO:0000256" key="1">
    <source>
        <dbReference type="ARBA" id="ARBA00022741"/>
    </source>
</evidence>
<dbReference type="GO" id="GO:0043565">
    <property type="term" value="F:sequence-specific DNA binding"/>
    <property type="evidence" value="ECO:0007669"/>
    <property type="project" value="InterPro"/>
</dbReference>
<dbReference type="Pfam" id="PF00158">
    <property type="entry name" value="Sigma54_activat"/>
    <property type="match status" value="1"/>
</dbReference>
<dbReference type="GO" id="GO:0006355">
    <property type="term" value="P:regulation of DNA-templated transcription"/>
    <property type="evidence" value="ECO:0007669"/>
    <property type="project" value="InterPro"/>
</dbReference>
<reference evidence="8 9" key="1">
    <citation type="submission" date="2019-03" db="EMBL/GenBank/DDBJ databases">
        <title>Genomic Encyclopedia of Type Strains, Phase IV (KMG-IV): sequencing the most valuable type-strain genomes for metagenomic binning, comparative biology and taxonomic classification.</title>
        <authorList>
            <person name="Goeker M."/>
        </authorList>
    </citation>
    <scope>NUCLEOTIDE SEQUENCE [LARGE SCALE GENOMIC DNA]</scope>
    <source>
        <strain evidence="8 9">DSM 100048</strain>
    </source>
</reference>
<dbReference type="SUPFAM" id="SSF52540">
    <property type="entry name" value="P-loop containing nucleoside triphosphate hydrolases"/>
    <property type="match status" value="1"/>
</dbReference>
<evidence type="ECO:0000259" key="6">
    <source>
        <dbReference type="PROSITE" id="PS50045"/>
    </source>
</evidence>
<protein>
    <submittedName>
        <fullName evidence="8">DNA-binding NtrC family response regulator</fullName>
    </submittedName>
</protein>
<dbReference type="EMBL" id="SMBX01000007">
    <property type="protein sequence ID" value="TCU96107.1"/>
    <property type="molecule type" value="Genomic_DNA"/>
</dbReference>
<dbReference type="Proteomes" id="UP000294692">
    <property type="component" value="Unassembled WGS sequence"/>
</dbReference>
<evidence type="ECO:0000256" key="2">
    <source>
        <dbReference type="ARBA" id="ARBA00022840"/>
    </source>
</evidence>